<dbReference type="RefSeq" id="XP_003029290.1">
    <property type="nucleotide sequence ID" value="XM_003029244.1"/>
</dbReference>
<feature type="compositionally biased region" description="Polar residues" evidence="1">
    <location>
        <begin position="90"/>
        <end position="100"/>
    </location>
</feature>
<dbReference type="VEuPathDB" id="FungiDB:SCHCODRAFT_02549062"/>
<keyword evidence="2" id="KW-0732">Signal</keyword>
<dbReference type="OrthoDB" id="2960209at2759"/>
<feature type="chain" id="PRO_5003120741" evidence="2">
    <location>
        <begin position="23"/>
        <end position="170"/>
    </location>
</feature>
<evidence type="ECO:0000313" key="3">
    <source>
        <dbReference type="EMBL" id="EFI94387.1"/>
    </source>
</evidence>
<protein>
    <submittedName>
        <fullName evidence="3">Uncharacterized protein</fullName>
    </submittedName>
</protein>
<evidence type="ECO:0000256" key="1">
    <source>
        <dbReference type="SAM" id="MobiDB-lite"/>
    </source>
</evidence>
<dbReference type="EMBL" id="GL377309">
    <property type="protein sequence ID" value="EFI94387.1"/>
    <property type="molecule type" value="Genomic_DNA"/>
</dbReference>
<dbReference type="AlphaFoldDB" id="D8QBP1"/>
<organism evidence="4">
    <name type="scientific">Schizophyllum commune (strain H4-8 / FGSC 9210)</name>
    <name type="common">Split gill fungus</name>
    <dbReference type="NCBI Taxonomy" id="578458"/>
    <lineage>
        <taxon>Eukaryota</taxon>
        <taxon>Fungi</taxon>
        <taxon>Dikarya</taxon>
        <taxon>Basidiomycota</taxon>
        <taxon>Agaricomycotina</taxon>
        <taxon>Agaricomycetes</taxon>
        <taxon>Agaricomycetidae</taxon>
        <taxon>Agaricales</taxon>
        <taxon>Schizophyllaceae</taxon>
        <taxon>Schizophyllum</taxon>
    </lineage>
</organism>
<dbReference type="KEGG" id="scm:SCHCO_02549062"/>
<feature type="signal peptide" evidence="2">
    <location>
        <begin position="1"/>
        <end position="22"/>
    </location>
</feature>
<name>D8QBP1_SCHCM</name>
<dbReference type="Proteomes" id="UP000007431">
    <property type="component" value="Unassembled WGS sequence"/>
</dbReference>
<accession>D8QBP1</accession>
<dbReference type="InParanoid" id="D8QBP1"/>
<dbReference type="HOGENOM" id="CLU_109488_0_0_1"/>
<gene>
    <name evidence="3" type="ORF">SCHCODRAFT_236501</name>
</gene>
<evidence type="ECO:0000256" key="2">
    <source>
        <dbReference type="SAM" id="SignalP"/>
    </source>
</evidence>
<dbReference type="OMA" id="AWINHRE"/>
<sequence>MSKLIWFALGAGAATWWSRKHAERVAAGVYDNAGPGSPNGPQGWHREGGWHHGHCHRPGAQAKSDNPAPAQQQLPPSDASVPAPQYSPPAGSTQPNQQQWPGYHPPWDEAKFRQAQQQARESAAEMTESALESLTTQLQSWKQHLAEQRIQREAPAQQQQNKPEGPTRYV</sequence>
<proteinExistence type="predicted"/>
<reference evidence="3 4" key="1">
    <citation type="journal article" date="2010" name="Nat. Biotechnol.">
        <title>Genome sequence of the model mushroom Schizophyllum commune.</title>
        <authorList>
            <person name="Ohm R.A."/>
            <person name="de Jong J.F."/>
            <person name="Lugones L.G."/>
            <person name="Aerts A."/>
            <person name="Kothe E."/>
            <person name="Stajich J.E."/>
            <person name="de Vries R.P."/>
            <person name="Record E."/>
            <person name="Levasseur A."/>
            <person name="Baker S.E."/>
            <person name="Bartholomew K.A."/>
            <person name="Coutinho P.M."/>
            <person name="Erdmann S."/>
            <person name="Fowler T.J."/>
            <person name="Gathman A.C."/>
            <person name="Lombard V."/>
            <person name="Henrissat B."/>
            <person name="Knabe N."/>
            <person name="Kuees U."/>
            <person name="Lilly W.W."/>
            <person name="Lindquist E."/>
            <person name="Lucas S."/>
            <person name="Magnuson J.K."/>
            <person name="Piumi F."/>
            <person name="Raudaskoski M."/>
            <person name="Salamov A."/>
            <person name="Schmutz J."/>
            <person name="Schwarze F.W.M.R."/>
            <person name="vanKuyk P.A."/>
            <person name="Horton J.S."/>
            <person name="Grigoriev I.V."/>
            <person name="Woesten H.A.B."/>
        </authorList>
    </citation>
    <scope>NUCLEOTIDE SEQUENCE [LARGE SCALE GENOMIC DNA]</scope>
    <source>
        <strain evidence="4">H4-8 / FGSC 9210</strain>
    </source>
</reference>
<evidence type="ECO:0000313" key="4">
    <source>
        <dbReference type="Proteomes" id="UP000007431"/>
    </source>
</evidence>
<feature type="compositionally biased region" description="Polar residues" evidence="1">
    <location>
        <begin position="130"/>
        <end position="142"/>
    </location>
</feature>
<feature type="compositionally biased region" description="Low complexity" evidence="1">
    <location>
        <begin position="113"/>
        <end position="125"/>
    </location>
</feature>
<feature type="region of interest" description="Disordered" evidence="1">
    <location>
        <begin position="29"/>
        <end position="170"/>
    </location>
</feature>
<dbReference type="GeneID" id="9592250"/>
<keyword evidence="4" id="KW-1185">Reference proteome</keyword>